<comment type="caution">
    <text evidence="1">The sequence shown here is derived from an EMBL/GenBank/DDBJ whole genome shotgun (WGS) entry which is preliminary data.</text>
</comment>
<organism evidence="1">
    <name type="scientific">bioreactor metagenome</name>
    <dbReference type="NCBI Taxonomy" id="1076179"/>
    <lineage>
        <taxon>unclassified sequences</taxon>
        <taxon>metagenomes</taxon>
        <taxon>ecological metagenomes</taxon>
    </lineage>
</organism>
<accession>A0A644VNK9</accession>
<dbReference type="EMBL" id="VSSQ01000372">
    <property type="protein sequence ID" value="MPL92847.1"/>
    <property type="molecule type" value="Genomic_DNA"/>
</dbReference>
<protein>
    <submittedName>
        <fullName evidence="1">Uncharacterized protein</fullName>
    </submittedName>
</protein>
<dbReference type="AlphaFoldDB" id="A0A644VNK9"/>
<proteinExistence type="predicted"/>
<sequence length="38" mass="3868">MSGIITVGLDLAKSVLQAHGADASCIDPAESAQFKPLI</sequence>
<reference evidence="1" key="1">
    <citation type="submission" date="2019-08" db="EMBL/GenBank/DDBJ databases">
        <authorList>
            <person name="Kucharzyk K."/>
            <person name="Murdoch R.W."/>
            <person name="Higgins S."/>
            <person name="Loffler F."/>
        </authorList>
    </citation>
    <scope>NUCLEOTIDE SEQUENCE</scope>
</reference>
<gene>
    <name evidence="1" type="ORF">SDC9_38969</name>
</gene>
<evidence type="ECO:0000313" key="1">
    <source>
        <dbReference type="EMBL" id="MPL92847.1"/>
    </source>
</evidence>
<name>A0A644VNK9_9ZZZZ</name>